<feature type="compositionally biased region" description="Polar residues" evidence="17">
    <location>
        <begin position="195"/>
        <end position="204"/>
    </location>
</feature>
<evidence type="ECO:0000256" key="14">
    <source>
        <dbReference type="ARBA" id="ARBA00033003"/>
    </source>
</evidence>
<dbReference type="PRINTS" id="PR01283">
    <property type="entry name" value="ECDYSTEROIDR"/>
</dbReference>
<feature type="compositionally biased region" description="Basic and acidic residues" evidence="17">
    <location>
        <begin position="336"/>
        <end position="348"/>
    </location>
</feature>
<accession>A0A979FUF3</accession>
<name>A0A979FUF3_HYAAZ</name>
<dbReference type="GO" id="GO:0045944">
    <property type="term" value="P:positive regulation of transcription by RNA polymerase II"/>
    <property type="evidence" value="ECO:0007669"/>
    <property type="project" value="TreeGrafter"/>
</dbReference>
<dbReference type="PRINTS" id="PR00398">
    <property type="entry name" value="STRDHORMONER"/>
</dbReference>
<dbReference type="InterPro" id="IPR035500">
    <property type="entry name" value="NHR-like_dom_sf"/>
</dbReference>
<evidence type="ECO:0000256" key="4">
    <source>
        <dbReference type="ARBA" id="ARBA00022723"/>
    </source>
</evidence>
<dbReference type="PANTHER" id="PTHR24082:SF507">
    <property type="entry name" value="BILE ACID RECEPTOR-RELATED"/>
    <property type="match status" value="1"/>
</dbReference>
<reference evidence="21" key="1">
    <citation type="submission" date="2025-08" db="UniProtKB">
        <authorList>
            <consortium name="RefSeq"/>
        </authorList>
    </citation>
    <scope>IDENTIFICATION</scope>
    <source>
        <tissue evidence="21">Whole organism</tissue>
    </source>
</reference>
<feature type="region of interest" description="Disordered" evidence="17">
    <location>
        <begin position="336"/>
        <end position="360"/>
    </location>
</feature>
<dbReference type="InterPro" id="IPR013088">
    <property type="entry name" value="Znf_NHR/GATA"/>
</dbReference>
<feature type="region of interest" description="Disordered" evidence="17">
    <location>
        <begin position="1"/>
        <end position="134"/>
    </location>
</feature>
<evidence type="ECO:0000313" key="21">
    <source>
        <dbReference type="RefSeq" id="XP_047740850.1"/>
    </source>
</evidence>
<dbReference type="SUPFAM" id="SSF48508">
    <property type="entry name" value="Nuclear receptor ligand-binding domain"/>
    <property type="match status" value="1"/>
</dbReference>
<feature type="compositionally biased region" description="Low complexity" evidence="17">
    <location>
        <begin position="112"/>
        <end position="133"/>
    </location>
</feature>
<dbReference type="FunFam" id="3.30.50.10:FF:000031">
    <property type="entry name" value="Ecdysone receptor A1"/>
    <property type="match status" value="1"/>
</dbReference>
<dbReference type="PROSITE" id="PS00031">
    <property type="entry name" value="NUCLEAR_REC_DBD_1"/>
    <property type="match status" value="1"/>
</dbReference>
<evidence type="ECO:0000256" key="15">
    <source>
        <dbReference type="ARBA" id="ARBA00033286"/>
    </source>
</evidence>
<dbReference type="GO" id="GO:0000122">
    <property type="term" value="P:negative regulation of transcription by RNA polymerase II"/>
    <property type="evidence" value="ECO:0007669"/>
    <property type="project" value="TreeGrafter"/>
</dbReference>
<dbReference type="GO" id="GO:0035100">
    <property type="term" value="F:ecdysone binding"/>
    <property type="evidence" value="ECO:0007669"/>
    <property type="project" value="InterPro"/>
</dbReference>
<dbReference type="GO" id="GO:0030154">
    <property type="term" value="P:cell differentiation"/>
    <property type="evidence" value="ECO:0007669"/>
    <property type="project" value="TreeGrafter"/>
</dbReference>
<dbReference type="GO" id="GO:0035076">
    <property type="term" value="P:ecdysone receptor signaling pathway"/>
    <property type="evidence" value="ECO:0007669"/>
    <property type="project" value="InterPro"/>
</dbReference>
<proteinExistence type="inferred from homology"/>
<keyword evidence="11 16" id="KW-0539">Nucleus</keyword>
<evidence type="ECO:0000256" key="9">
    <source>
        <dbReference type="ARBA" id="ARBA00023163"/>
    </source>
</evidence>
<dbReference type="InterPro" id="IPR003069">
    <property type="entry name" value="Ecdystd_rcpt"/>
</dbReference>
<evidence type="ECO:0000256" key="3">
    <source>
        <dbReference type="ARBA" id="ARBA00022052"/>
    </source>
</evidence>
<dbReference type="InterPro" id="IPR001628">
    <property type="entry name" value="Znf_hrmn_rcpt"/>
</dbReference>
<evidence type="ECO:0000313" key="20">
    <source>
        <dbReference type="Proteomes" id="UP000694843"/>
    </source>
</evidence>
<dbReference type="RefSeq" id="XP_047740850.1">
    <property type="nucleotide sequence ID" value="XM_047884894.1"/>
</dbReference>
<evidence type="ECO:0000256" key="8">
    <source>
        <dbReference type="ARBA" id="ARBA00023125"/>
    </source>
</evidence>
<evidence type="ECO:0000256" key="5">
    <source>
        <dbReference type="ARBA" id="ARBA00022771"/>
    </source>
</evidence>
<keyword evidence="20" id="KW-1185">Reference proteome</keyword>
<protein>
    <recommendedName>
        <fullName evidence="3">Ecdysone receptor</fullName>
    </recommendedName>
    <alternativeName>
        <fullName evidence="12">20-hydroxy-ecdysone receptor</fullName>
    </alternativeName>
    <alternativeName>
        <fullName evidence="13">EcRH</fullName>
    </alternativeName>
    <alternativeName>
        <fullName evidence="14">Ecdysteroid receptor</fullName>
    </alternativeName>
    <alternativeName>
        <fullName evidence="15">Nuclear receptor subfamily 1 group H member 1</fullName>
    </alternativeName>
</protein>
<evidence type="ECO:0000256" key="11">
    <source>
        <dbReference type="ARBA" id="ARBA00023242"/>
    </source>
</evidence>
<keyword evidence="7 16" id="KW-0805">Transcription regulation</keyword>
<gene>
    <name evidence="21" type="primary">LOC108674496</name>
</gene>
<dbReference type="SUPFAM" id="SSF57716">
    <property type="entry name" value="Glucocorticoid receptor-like (DNA-binding domain)"/>
    <property type="match status" value="1"/>
</dbReference>
<dbReference type="GO" id="GO:0090575">
    <property type="term" value="C:RNA polymerase II transcription regulator complex"/>
    <property type="evidence" value="ECO:0007669"/>
    <property type="project" value="TreeGrafter"/>
</dbReference>
<sequence length="683" mass="74774">MMYAREGPSRIVGRKRATPQSPLQSPLHSPSPSQALSPLLASSPLQALSPLQVPSPGSVMAPSPSPAPQGYHIKHEPMSPLGHDNHVLLLSSNAPSPAMSSCSETTSYNPLSPHNSASVASPAASYSNNPTSNGYRCKKLRSINSVVGGIGSASTGGNFTSDLSASAGGDWPMPSPGTASMGSLSPNHHSMVMSPASTTSTGTCSPRPGRDDVSPPNSMLSGYDSSSLASCSSLTIAGDAKKKKGPAPRQQEDLCLVCGDRASGYHYNALTCEGCKGFFRRSITKKAVYTCKYGKQCEMDMYMRRKCQECRFKKCISVGMREECVIPEVQCKIKRDQKKARGSDKSKDVPSPGADSCSSLMSPGAMMSPNAAMSPSPQSLQDRTHMSIVNTLKTPIGDDGQSPLQLFNSTVTNQTQVNSCSSNSGVSGPMDKYILSSDQAEMINRLLYYQEAFEVPTPENCNMHAVCEKMPQVPYDEMENKSMRFSHITEMTIVTVKLIVEFARRVPGFDTLMQNDQISLLKACTQEIIMLRAARRYDVATDSIVFSNNYPYKKEAYKKAGMLPEITEVLFSFCRNMSNMKVDNAEYALLTAIVLFSDRPNVKEREKIEGLQEIFVRALRDYTDWKYQTPSGPKFAKLLAILTELRTLGFKNNEQCHTVRNEVYFPEFLGELWDVKNEETECS</sequence>
<dbReference type="InterPro" id="IPR001723">
    <property type="entry name" value="Nuclear_hrmn_rcpt"/>
</dbReference>
<feature type="compositionally biased region" description="Low complexity" evidence="17">
    <location>
        <begin position="19"/>
        <end position="56"/>
    </location>
</feature>
<feature type="domain" description="NR LBD" evidence="19">
    <location>
        <begin position="438"/>
        <end position="678"/>
    </location>
</feature>
<dbReference type="InterPro" id="IPR050234">
    <property type="entry name" value="Nuclear_hormone_rcpt_NR1"/>
</dbReference>
<evidence type="ECO:0000256" key="13">
    <source>
        <dbReference type="ARBA" id="ARBA00030794"/>
    </source>
</evidence>
<keyword evidence="4 16" id="KW-0479">Metal-binding</keyword>
<keyword evidence="10 16" id="KW-0675">Receptor</keyword>
<evidence type="ECO:0000256" key="7">
    <source>
        <dbReference type="ARBA" id="ARBA00023015"/>
    </source>
</evidence>
<dbReference type="OrthoDB" id="5837785at2759"/>
<dbReference type="GO" id="GO:0008270">
    <property type="term" value="F:zinc ion binding"/>
    <property type="evidence" value="ECO:0007669"/>
    <property type="project" value="UniProtKB-KW"/>
</dbReference>
<comment type="similarity">
    <text evidence="2">Belongs to the nuclear hormone receptor family. NR1 subfamily.</text>
</comment>
<evidence type="ECO:0000259" key="18">
    <source>
        <dbReference type="PROSITE" id="PS51030"/>
    </source>
</evidence>
<dbReference type="PANTHER" id="PTHR24082">
    <property type="entry name" value="NUCLEAR HORMONE RECEPTOR"/>
    <property type="match status" value="1"/>
</dbReference>
<evidence type="ECO:0000256" key="1">
    <source>
        <dbReference type="ARBA" id="ARBA00004123"/>
    </source>
</evidence>
<dbReference type="Pfam" id="PF00105">
    <property type="entry name" value="zf-C4"/>
    <property type="match status" value="1"/>
</dbReference>
<evidence type="ECO:0000259" key="19">
    <source>
        <dbReference type="PROSITE" id="PS51843"/>
    </source>
</evidence>
<evidence type="ECO:0000256" key="16">
    <source>
        <dbReference type="RuleBase" id="RU004334"/>
    </source>
</evidence>
<evidence type="ECO:0000256" key="10">
    <source>
        <dbReference type="ARBA" id="ARBA00023170"/>
    </source>
</evidence>
<dbReference type="SMART" id="SM00399">
    <property type="entry name" value="ZnF_C4"/>
    <property type="match status" value="1"/>
</dbReference>
<dbReference type="GeneID" id="108674496"/>
<dbReference type="Pfam" id="PF00104">
    <property type="entry name" value="Hormone_recep"/>
    <property type="match status" value="1"/>
</dbReference>
<feature type="domain" description="Nuclear receptor" evidence="18">
    <location>
        <begin position="252"/>
        <end position="327"/>
    </location>
</feature>
<dbReference type="SMART" id="SM00430">
    <property type="entry name" value="HOLI"/>
    <property type="match status" value="1"/>
</dbReference>
<organism evidence="20 21">
    <name type="scientific">Hyalella azteca</name>
    <name type="common">Amphipod</name>
    <dbReference type="NCBI Taxonomy" id="294128"/>
    <lineage>
        <taxon>Eukaryota</taxon>
        <taxon>Metazoa</taxon>
        <taxon>Ecdysozoa</taxon>
        <taxon>Arthropoda</taxon>
        <taxon>Crustacea</taxon>
        <taxon>Multicrustacea</taxon>
        <taxon>Malacostraca</taxon>
        <taxon>Eumalacostraca</taxon>
        <taxon>Peracarida</taxon>
        <taxon>Amphipoda</taxon>
        <taxon>Senticaudata</taxon>
        <taxon>Talitrida</taxon>
        <taxon>Talitroidea</taxon>
        <taxon>Hyalellidae</taxon>
        <taxon>Hyalella</taxon>
    </lineage>
</organism>
<dbReference type="PROSITE" id="PS51030">
    <property type="entry name" value="NUCLEAR_REC_DBD_2"/>
    <property type="match status" value="1"/>
</dbReference>
<dbReference type="PROSITE" id="PS51843">
    <property type="entry name" value="NR_LBD"/>
    <property type="match status" value="1"/>
</dbReference>
<evidence type="ECO:0000256" key="12">
    <source>
        <dbReference type="ARBA" id="ARBA00029963"/>
    </source>
</evidence>
<dbReference type="AlphaFoldDB" id="A0A979FUF3"/>
<dbReference type="FunFam" id="1.10.565.10:FF:000030">
    <property type="entry name" value="Ecdysone receptor (Isoform A)"/>
    <property type="match status" value="1"/>
</dbReference>
<keyword evidence="6 16" id="KW-0862">Zinc</keyword>
<dbReference type="InterPro" id="IPR000536">
    <property type="entry name" value="Nucl_hrmn_rcpt_lig-bd"/>
</dbReference>
<keyword evidence="5 16" id="KW-0863">Zinc-finger</keyword>
<dbReference type="GO" id="GO:0004879">
    <property type="term" value="F:nuclear receptor activity"/>
    <property type="evidence" value="ECO:0007669"/>
    <property type="project" value="InterPro"/>
</dbReference>
<dbReference type="Proteomes" id="UP000694843">
    <property type="component" value="Unplaced"/>
</dbReference>
<evidence type="ECO:0000256" key="17">
    <source>
        <dbReference type="SAM" id="MobiDB-lite"/>
    </source>
</evidence>
<dbReference type="Gene3D" id="3.30.50.10">
    <property type="entry name" value="Erythroid Transcription Factor GATA-1, subunit A"/>
    <property type="match status" value="1"/>
</dbReference>
<dbReference type="Gene3D" id="1.10.565.10">
    <property type="entry name" value="Retinoid X Receptor"/>
    <property type="match status" value="1"/>
</dbReference>
<keyword evidence="8 16" id="KW-0238">DNA-binding</keyword>
<feature type="compositionally biased region" description="Polar residues" evidence="17">
    <location>
        <begin position="177"/>
        <end position="188"/>
    </location>
</feature>
<feature type="region of interest" description="Disordered" evidence="17">
    <location>
        <begin position="167"/>
        <end position="224"/>
    </location>
</feature>
<evidence type="ECO:0000256" key="6">
    <source>
        <dbReference type="ARBA" id="ARBA00022833"/>
    </source>
</evidence>
<dbReference type="CDD" id="cd07161">
    <property type="entry name" value="NR_DBD_EcR"/>
    <property type="match status" value="1"/>
</dbReference>
<dbReference type="GO" id="GO:0000978">
    <property type="term" value="F:RNA polymerase II cis-regulatory region sequence-specific DNA binding"/>
    <property type="evidence" value="ECO:0007669"/>
    <property type="project" value="TreeGrafter"/>
</dbReference>
<keyword evidence="9 16" id="KW-0804">Transcription</keyword>
<dbReference type="PRINTS" id="PR00047">
    <property type="entry name" value="STROIDFINGER"/>
</dbReference>
<evidence type="ECO:0000256" key="2">
    <source>
        <dbReference type="ARBA" id="ARBA00008092"/>
    </source>
</evidence>
<comment type="subcellular location">
    <subcellularLocation>
        <location evidence="1 16">Nucleus</location>
    </subcellularLocation>
</comment>
<feature type="compositionally biased region" description="Polar residues" evidence="17">
    <location>
        <begin position="90"/>
        <end position="110"/>
    </location>
</feature>